<dbReference type="PANTHER" id="PTHR44688:SF16">
    <property type="entry name" value="DNA-BINDING TRANSCRIPTIONAL ACTIVATOR DEVR_DOSR"/>
    <property type="match status" value="1"/>
</dbReference>
<evidence type="ECO:0000256" key="3">
    <source>
        <dbReference type="ARBA" id="ARBA00023163"/>
    </source>
</evidence>
<dbReference type="GO" id="GO:0006355">
    <property type="term" value="P:regulation of DNA-templated transcription"/>
    <property type="evidence" value="ECO:0007669"/>
    <property type="project" value="InterPro"/>
</dbReference>
<protein>
    <submittedName>
        <fullName evidence="5">DNA-binding NarL/FixJ family response regulator</fullName>
    </submittedName>
</protein>
<name>A0A4R6JGT0_9ACTN</name>
<dbReference type="PRINTS" id="PR00038">
    <property type="entry name" value="HTHLUXR"/>
</dbReference>
<dbReference type="Gene3D" id="3.40.50.2300">
    <property type="match status" value="1"/>
</dbReference>
<proteinExistence type="predicted"/>
<sequence>MHSVTGPSIVVCDPHRTVGEAVAVGLARLAGASVLTVETHFVEALHTVATRQPDAIVVEPDLLGRPLGTVVAAFVNASSRSGLVVITADTNTLPARLDRMIRLVSDDYTMDGLIAAVRAAVTAGHTGGRQASGVFDQLDGGVASRLTARERQVLECLAEGCDPAAIARRLSITTSTARTHVKNLCHRLGVHSAAEAVTLIRHS</sequence>
<dbReference type="InterPro" id="IPR016032">
    <property type="entry name" value="Sig_transdc_resp-reg_C-effctor"/>
</dbReference>
<dbReference type="EMBL" id="SNWQ01000028">
    <property type="protein sequence ID" value="TDO34231.1"/>
    <property type="molecule type" value="Genomic_DNA"/>
</dbReference>
<dbReference type="Proteomes" id="UP000295388">
    <property type="component" value="Unassembled WGS sequence"/>
</dbReference>
<evidence type="ECO:0000259" key="4">
    <source>
        <dbReference type="PROSITE" id="PS50043"/>
    </source>
</evidence>
<dbReference type="PROSITE" id="PS50043">
    <property type="entry name" value="HTH_LUXR_2"/>
    <property type="match status" value="1"/>
</dbReference>
<feature type="domain" description="HTH luxR-type" evidence="4">
    <location>
        <begin position="139"/>
        <end position="203"/>
    </location>
</feature>
<dbReference type="SUPFAM" id="SSF52172">
    <property type="entry name" value="CheY-like"/>
    <property type="match status" value="1"/>
</dbReference>
<evidence type="ECO:0000256" key="2">
    <source>
        <dbReference type="ARBA" id="ARBA00023125"/>
    </source>
</evidence>
<organism evidence="5 6">
    <name type="scientific">Kribbella caucasensis</name>
    <dbReference type="NCBI Taxonomy" id="2512215"/>
    <lineage>
        <taxon>Bacteria</taxon>
        <taxon>Bacillati</taxon>
        <taxon>Actinomycetota</taxon>
        <taxon>Actinomycetes</taxon>
        <taxon>Propionibacteriales</taxon>
        <taxon>Kribbellaceae</taxon>
        <taxon>Kribbella</taxon>
    </lineage>
</organism>
<dbReference type="GO" id="GO:0003677">
    <property type="term" value="F:DNA binding"/>
    <property type="evidence" value="ECO:0007669"/>
    <property type="project" value="UniProtKB-KW"/>
</dbReference>
<dbReference type="AlphaFoldDB" id="A0A4R6JGT0"/>
<evidence type="ECO:0000313" key="5">
    <source>
        <dbReference type="EMBL" id="TDO34231.1"/>
    </source>
</evidence>
<dbReference type="SUPFAM" id="SSF46894">
    <property type="entry name" value="C-terminal effector domain of the bipartite response regulators"/>
    <property type="match status" value="1"/>
</dbReference>
<dbReference type="SMART" id="SM00421">
    <property type="entry name" value="HTH_LUXR"/>
    <property type="match status" value="1"/>
</dbReference>
<evidence type="ECO:0000256" key="1">
    <source>
        <dbReference type="ARBA" id="ARBA00023015"/>
    </source>
</evidence>
<keyword evidence="1" id="KW-0805">Transcription regulation</keyword>
<reference evidence="5 6" key="1">
    <citation type="submission" date="2019-03" db="EMBL/GenBank/DDBJ databases">
        <title>Genomic Encyclopedia of Type Strains, Phase III (KMG-III): the genomes of soil and plant-associated and newly described type strains.</title>
        <authorList>
            <person name="Whitman W."/>
        </authorList>
    </citation>
    <scope>NUCLEOTIDE SEQUENCE [LARGE SCALE GENOMIC DNA]</scope>
    <source>
        <strain evidence="5 6">VKM Ac-2527</strain>
    </source>
</reference>
<keyword evidence="2 5" id="KW-0238">DNA-binding</keyword>
<dbReference type="Pfam" id="PF00196">
    <property type="entry name" value="GerE"/>
    <property type="match status" value="1"/>
</dbReference>
<accession>A0A4R6JGT0</accession>
<comment type="caution">
    <text evidence="5">The sequence shown here is derived from an EMBL/GenBank/DDBJ whole genome shotgun (WGS) entry which is preliminary data.</text>
</comment>
<keyword evidence="3" id="KW-0804">Transcription</keyword>
<keyword evidence="6" id="KW-1185">Reference proteome</keyword>
<dbReference type="PANTHER" id="PTHR44688">
    <property type="entry name" value="DNA-BINDING TRANSCRIPTIONAL ACTIVATOR DEVR_DOSR"/>
    <property type="match status" value="1"/>
</dbReference>
<dbReference type="InterPro" id="IPR011006">
    <property type="entry name" value="CheY-like_superfamily"/>
</dbReference>
<dbReference type="InterPro" id="IPR000792">
    <property type="entry name" value="Tscrpt_reg_LuxR_C"/>
</dbReference>
<gene>
    <name evidence="5" type="ORF">EV643_12816</name>
</gene>
<evidence type="ECO:0000313" key="6">
    <source>
        <dbReference type="Proteomes" id="UP000295388"/>
    </source>
</evidence>
<dbReference type="CDD" id="cd06170">
    <property type="entry name" value="LuxR_C_like"/>
    <property type="match status" value="1"/>
</dbReference>